<gene>
    <name evidence="1" type="ORF">ElyMa_001560200</name>
</gene>
<evidence type="ECO:0000313" key="2">
    <source>
        <dbReference type="Proteomes" id="UP000762676"/>
    </source>
</evidence>
<dbReference type="AlphaFoldDB" id="A0AAV4JHJ1"/>
<sequence length="72" mass="8251">MEEWREKVEEVERGRRGEFGVKTGGVAHLHVCVFLLWDSLNTKVSIHNMLADWTNQSGPGAMLWCPVVTRQQ</sequence>
<evidence type="ECO:0000313" key="1">
    <source>
        <dbReference type="EMBL" id="GFS20061.1"/>
    </source>
</evidence>
<dbReference type="Proteomes" id="UP000762676">
    <property type="component" value="Unassembled WGS sequence"/>
</dbReference>
<name>A0AAV4JHJ1_9GAST</name>
<proteinExistence type="predicted"/>
<comment type="caution">
    <text evidence="1">The sequence shown here is derived from an EMBL/GenBank/DDBJ whole genome shotgun (WGS) entry which is preliminary data.</text>
</comment>
<protein>
    <submittedName>
        <fullName evidence="1">Uncharacterized protein</fullName>
    </submittedName>
</protein>
<reference evidence="1 2" key="1">
    <citation type="journal article" date="2021" name="Elife">
        <title>Chloroplast acquisition without the gene transfer in kleptoplastic sea slugs, Plakobranchus ocellatus.</title>
        <authorList>
            <person name="Maeda T."/>
            <person name="Takahashi S."/>
            <person name="Yoshida T."/>
            <person name="Shimamura S."/>
            <person name="Takaki Y."/>
            <person name="Nagai Y."/>
            <person name="Toyoda A."/>
            <person name="Suzuki Y."/>
            <person name="Arimoto A."/>
            <person name="Ishii H."/>
            <person name="Satoh N."/>
            <person name="Nishiyama T."/>
            <person name="Hasebe M."/>
            <person name="Maruyama T."/>
            <person name="Minagawa J."/>
            <person name="Obokata J."/>
            <person name="Shigenobu S."/>
        </authorList>
    </citation>
    <scope>NUCLEOTIDE SEQUENCE [LARGE SCALE GENOMIC DNA]</scope>
</reference>
<keyword evidence="2" id="KW-1185">Reference proteome</keyword>
<organism evidence="1 2">
    <name type="scientific">Elysia marginata</name>
    <dbReference type="NCBI Taxonomy" id="1093978"/>
    <lineage>
        <taxon>Eukaryota</taxon>
        <taxon>Metazoa</taxon>
        <taxon>Spiralia</taxon>
        <taxon>Lophotrochozoa</taxon>
        <taxon>Mollusca</taxon>
        <taxon>Gastropoda</taxon>
        <taxon>Heterobranchia</taxon>
        <taxon>Euthyneura</taxon>
        <taxon>Panpulmonata</taxon>
        <taxon>Sacoglossa</taxon>
        <taxon>Placobranchoidea</taxon>
        <taxon>Plakobranchidae</taxon>
        <taxon>Elysia</taxon>
    </lineage>
</organism>
<dbReference type="EMBL" id="BMAT01003095">
    <property type="protein sequence ID" value="GFS20061.1"/>
    <property type="molecule type" value="Genomic_DNA"/>
</dbReference>
<accession>A0AAV4JHJ1</accession>